<evidence type="ECO:0000256" key="5">
    <source>
        <dbReference type="SAM" id="Phobius"/>
    </source>
</evidence>
<reference evidence="8 9" key="1">
    <citation type="submission" date="2019-03" db="EMBL/GenBank/DDBJ databases">
        <title>Genomic Encyclopedia of Type Strains, Phase IV (KMG-V): Genome sequencing to study the core and pangenomes of soil and plant-associated prokaryotes.</title>
        <authorList>
            <person name="Whitman W."/>
        </authorList>
    </citation>
    <scope>NUCLEOTIDE SEQUENCE [LARGE SCALE GENOMIC DNA]</scope>
    <source>
        <strain evidence="8 9">Gr42</strain>
    </source>
</reference>
<dbReference type="EMBL" id="SMBJ01000009">
    <property type="protein sequence ID" value="TCU22438.1"/>
    <property type="molecule type" value="Genomic_DNA"/>
</dbReference>
<dbReference type="GO" id="GO:0006935">
    <property type="term" value="P:chemotaxis"/>
    <property type="evidence" value="ECO:0007669"/>
    <property type="project" value="UniProtKB-KW"/>
</dbReference>
<dbReference type="PROSITE" id="PS50111">
    <property type="entry name" value="CHEMOTAXIS_TRANSDUC_2"/>
    <property type="match status" value="1"/>
</dbReference>
<dbReference type="Pfam" id="PF00672">
    <property type="entry name" value="HAMP"/>
    <property type="match status" value="2"/>
</dbReference>
<dbReference type="InterPro" id="IPR004089">
    <property type="entry name" value="MCPsignal_dom"/>
</dbReference>
<evidence type="ECO:0000256" key="3">
    <source>
        <dbReference type="ARBA" id="ARBA00029447"/>
    </source>
</evidence>
<comment type="similarity">
    <text evidence="3">Belongs to the methyl-accepting chemotaxis (MCP) protein family.</text>
</comment>
<keyword evidence="4" id="KW-0807">Transducer</keyword>
<dbReference type="FunFam" id="1.10.287.950:FF:000001">
    <property type="entry name" value="Methyl-accepting chemotaxis sensory transducer"/>
    <property type="match status" value="1"/>
</dbReference>
<keyword evidence="9" id="KW-1185">Reference proteome</keyword>
<dbReference type="InterPro" id="IPR051310">
    <property type="entry name" value="MCP_chemotaxis"/>
</dbReference>
<dbReference type="SUPFAM" id="SSF58104">
    <property type="entry name" value="Methyl-accepting chemotaxis protein (MCP) signaling domain"/>
    <property type="match status" value="1"/>
</dbReference>
<feature type="domain" description="HAMP" evidence="7">
    <location>
        <begin position="402"/>
        <end position="455"/>
    </location>
</feature>
<accession>A0A4R3QKK7</accession>
<dbReference type="SUPFAM" id="SSF158472">
    <property type="entry name" value="HAMP domain-like"/>
    <property type="match status" value="1"/>
</dbReference>
<keyword evidence="5" id="KW-0472">Membrane</keyword>
<feature type="domain" description="Methyl-accepting transducer" evidence="6">
    <location>
        <begin position="540"/>
        <end position="769"/>
    </location>
</feature>
<dbReference type="Gene3D" id="1.10.287.950">
    <property type="entry name" value="Methyl-accepting chemotaxis protein"/>
    <property type="match status" value="1"/>
</dbReference>
<dbReference type="SMART" id="SM00304">
    <property type="entry name" value="HAMP"/>
    <property type="match status" value="2"/>
</dbReference>
<evidence type="ECO:0000256" key="2">
    <source>
        <dbReference type="ARBA" id="ARBA00022500"/>
    </source>
</evidence>
<dbReference type="GO" id="GO:0016020">
    <property type="term" value="C:membrane"/>
    <property type="evidence" value="ECO:0007669"/>
    <property type="project" value="UniProtKB-SubCell"/>
</dbReference>
<name>A0A4R3QKK7_9HYPH</name>
<comment type="caution">
    <text evidence="8">The sequence shown here is derived from an EMBL/GenBank/DDBJ whole genome shotgun (WGS) entry which is preliminary data.</text>
</comment>
<keyword evidence="2" id="KW-0145">Chemotaxis</keyword>
<comment type="subcellular location">
    <subcellularLocation>
        <location evidence="1">Membrane</location>
    </subcellularLocation>
</comment>
<dbReference type="AlphaFoldDB" id="A0A4R3QKK7"/>
<organism evidence="8 9">
    <name type="scientific">Rhizobium azibense</name>
    <dbReference type="NCBI Taxonomy" id="1136135"/>
    <lineage>
        <taxon>Bacteria</taxon>
        <taxon>Pseudomonadati</taxon>
        <taxon>Pseudomonadota</taxon>
        <taxon>Alphaproteobacteria</taxon>
        <taxon>Hyphomicrobiales</taxon>
        <taxon>Rhizobiaceae</taxon>
        <taxon>Rhizobium/Agrobacterium group</taxon>
        <taxon>Rhizobium</taxon>
    </lineage>
</organism>
<evidence type="ECO:0000313" key="8">
    <source>
        <dbReference type="EMBL" id="TCU22438.1"/>
    </source>
</evidence>
<dbReference type="PANTHER" id="PTHR43531:SF11">
    <property type="entry name" value="METHYL-ACCEPTING CHEMOTAXIS PROTEIN 3"/>
    <property type="match status" value="1"/>
</dbReference>
<evidence type="ECO:0000256" key="4">
    <source>
        <dbReference type="PROSITE-ProRule" id="PRU00284"/>
    </source>
</evidence>
<feature type="transmembrane region" description="Helical" evidence="5">
    <location>
        <begin position="42"/>
        <end position="63"/>
    </location>
</feature>
<proteinExistence type="inferred from homology"/>
<gene>
    <name evidence="8" type="ORF">EV130_109233</name>
</gene>
<dbReference type="CDD" id="cd06225">
    <property type="entry name" value="HAMP"/>
    <property type="match status" value="1"/>
</dbReference>
<feature type="domain" description="HAMP" evidence="7">
    <location>
        <begin position="483"/>
        <end position="535"/>
    </location>
</feature>
<dbReference type="SMART" id="SM00283">
    <property type="entry name" value="MA"/>
    <property type="match status" value="1"/>
</dbReference>
<dbReference type="Pfam" id="PF00015">
    <property type="entry name" value="MCPsignal"/>
    <property type="match status" value="1"/>
</dbReference>
<sequence length="803" mass="86773">MQKVKAPRVLFSVKVAGLRCRQAAPEGFIVMVQRFQSLSFKVIATFILLTALAVSTISVLGYFTSSRISDAQALKAKESVLIFRGDMLQDQLGQLENQASSVARIEALQMSITSLKSGWKTIEKSSGDARGELKKVFITNNPNPADQRERLMKPEGPSGFYYSNHEKTQGEVQRDLEKTAFSDLLIADLDGSVLYSYKKDDDFAENLKADAWKTTGAGIAFAKAVENTAKATDDSAPTAFSGLRVDASNGKSAIFYAVPIIKLGQPKGIILFKVRDDIITSILAKGIVSGSTAQAAIISSDGSAVGLNAEGRLATLEAAPFTFMKDALSSSNGMTVDDFVRPDGTARAYVRSITYQGERFLVVESVLVSELNAGSIEIATLLTMIGLAALVVMAIATGLITKLLFSPLSRLAGITRDVAEGKLDVEIGSQTRKDEIGTMAKALARFRQSLIESRELEAASAETRARAERDRQENLALREAEARSLQDVVQALDEGLHHLAKGDLAYQIETRFPDELESLRVNFNEALATLSETMTAIGGNSMAVRSGSEEMRTGADDLAGRTERQAASITETANAIDAITRSVRLQIQRAEQAERIARDAKKETTGSSQVMRETIAAMEAIQSSSRQINTIISVIDDIAFQTNLLALNAGVEAARAGESGKGFAVVAMEVRELAQRSSSAAKEIASLLQKSTHEVETGVSLVERAGVALTGIGGHVEAINDQINEIMESTREEADTLRQINTAVSELDSMTQQNAAMVEETTAAIHRLAAEAVEMDRQLGNFTLPHEHYHYSGAEVHVLRQRR</sequence>
<dbReference type="CDD" id="cd11386">
    <property type="entry name" value="MCP_signal"/>
    <property type="match status" value="1"/>
</dbReference>
<evidence type="ECO:0000259" key="6">
    <source>
        <dbReference type="PROSITE" id="PS50111"/>
    </source>
</evidence>
<dbReference type="InterPro" id="IPR003660">
    <property type="entry name" value="HAMP_dom"/>
</dbReference>
<dbReference type="PROSITE" id="PS50885">
    <property type="entry name" value="HAMP"/>
    <property type="match status" value="2"/>
</dbReference>
<dbReference type="Gene3D" id="6.10.340.10">
    <property type="match status" value="1"/>
</dbReference>
<evidence type="ECO:0000259" key="7">
    <source>
        <dbReference type="PROSITE" id="PS50885"/>
    </source>
</evidence>
<dbReference type="Proteomes" id="UP000295547">
    <property type="component" value="Unassembled WGS sequence"/>
</dbReference>
<dbReference type="PANTHER" id="PTHR43531">
    <property type="entry name" value="PROTEIN ICFG"/>
    <property type="match status" value="1"/>
</dbReference>
<feature type="transmembrane region" description="Helical" evidence="5">
    <location>
        <begin position="378"/>
        <end position="400"/>
    </location>
</feature>
<evidence type="ECO:0000313" key="9">
    <source>
        <dbReference type="Proteomes" id="UP000295547"/>
    </source>
</evidence>
<dbReference type="GO" id="GO:0007165">
    <property type="term" value="P:signal transduction"/>
    <property type="evidence" value="ECO:0007669"/>
    <property type="project" value="UniProtKB-KW"/>
</dbReference>
<keyword evidence="5" id="KW-1133">Transmembrane helix</keyword>
<keyword evidence="5" id="KW-0812">Transmembrane</keyword>
<protein>
    <submittedName>
        <fullName evidence="8">Methyl-accepting chemotaxis protein</fullName>
    </submittedName>
</protein>
<evidence type="ECO:0000256" key="1">
    <source>
        <dbReference type="ARBA" id="ARBA00004370"/>
    </source>
</evidence>